<dbReference type="Proteomes" id="UP000050761">
    <property type="component" value="Unassembled WGS sequence"/>
</dbReference>
<reference evidence="1 2" key="1">
    <citation type="submission" date="2018-11" db="EMBL/GenBank/DDBJ databases">
        <authorList>
            <consortium name="Pathogen Informatics"/>
        </authorList>
    </citation>
    <scope>NUCLEOTIDE SEQUENCE [LARGE SCALE GENOMIC DNA]</scope>
</reference>
<accession>A0A183FSL4</accession>
<dbReference type="OrthoDB" id="10478425at2759"/>
<evidence type="ECO:0000313" key="3">
    <source>
        <dbReference type="WBParaSite" id="HPBE_0001095101-mRNA-1"/>
    </source>
</evidence>
<gene>
    <name evidence="1" type="ORF">HPBE_LOCUS10952</name>
</gene>
<dbReference type="WBParaSite" id="HPBE_0001095101-mRNA-1">
    <property type="protein sequence ID" value="HPBE_0001095101-mRNA-1"/>
    <property type="gene ID" value="HPBE_0001095101"/>
</dbReference>
<protein>
    <submittedName>
        <fullName evidence="1 3">Uncharacterized protein</fullName>
    </submittedName>
</protein>
<dbReference type="EMBL" id="UZAH01026935">
    <property type="protein sequence ID" value="VDO86908.1"/>
    <property type="molecule type" value="Genomic_DNA"/>
</dbReference>
<reference evidence="3" key="2">
    <citation type="submission" date="2019-09" db="UniProtKB">
        <authorList>
            <consortium name="WormBaseParasite"/>
        </authorList>
    </citation>
    <scope>IDENTIFICATION</scope>
</reference>
<sequence length="70" mass="7580">MQSRSPLSGTILSLRLINGVPFHSEFSAVTTPPWCLSRASECLSDGIRLHIDPVGVFVGHVYVTGHFVGE</sequence>
<organism evidence="2 3">
    <name type="scientific">Heligmosomoides polygyrus</name>
    <name type="common">Parasitic roundworm</name>
    <dbReference type="NCBI Taxonomy" id="6339"/>
    <lineage>
        <taxon>Eukaryota</taxon>
        <taxon>Metazoa</taxon>
        <taxon>Ecdysozoa</taxon>
        <taxon>Nematoda</taxon>
        <taxon>Chromadorea</taxon>
        <taxon>Rhabditida</taxon>
        <taxon>Rhabditina</taxon>
        <taxon>Rhabditomorpha</taxon>
        <taxon>Strongyloidea</taxon>
        <taxon>Heligmosomidae</taxon>
        <taxon>Heligmosomoides</taxon>
    </lineage>
</organism>
<evidence type="ECO:0000313" key="1">
    <source>
        <dbReference type="EMBL" id="VDO86908.1"/>
    </source>
</evidence>
<evidence type="ECO:0000313" key="2">
    <source>
        <dbReference type="Proteomes" id="UP000050761"/>
    </source>
</evidence>
<keyword evidence="2" id="KW-1185">Reference proteome</keyword>
<dbReference type="AlphaFoldDB" id="A0A183FSL4"/>
<accession>A0A3P8CFJ9</accession>
<name>A0A183FSL4_HELPZ</name>
<proteinExistence type="predicted"/>